<dbReference type="PANTHER" id="PTHR34387:SF1">
    <property type="entry name" value="PERIPLASMIC IMMUNOGENIC PROTEIN"/>
    <property type="match status" value="1"/>
</dbReference>
<name>A0A6J4VYS8_9CYAN</name>
<dbReference type="Gene3D" id="3.30.70.2970">
    <property type="entry name" value="Protein of unknown function (DUF541), domain 2"/>
    <property type="match status" value="1"/>
</dbReference>
<dbReference type="InterPro" id="IPR052022">
    <property type="entry name" value="26kDa_periplasmic_antigen"/>
</dbReference>
<organism evidence="1">
    <name type="scientific">uncultured Synechococcales cyanobacterium</name>
    <dbReference type="NCBI Taxonomy" id="1936017"/>
    <lineage>
        <taxon>Bacteria</taxon>
        <taxon>Bacillati</taxon>
        <taxon>Cyanobacteriota</taxon>
        <taxon>Cyanophyceae</taxon>
        <taxon>Synechococcales</taxon>
        <taxon>environmental samples</taxon>
    </lineage>
</organism>
<dbReference type="Gene3D" id="3.30.110.170">
    <property type="entry name" value="Protein of unknown function (DUF541), domain 1"/>
    <property type="match status" value="1"/>
</dbReference>
<proteinExistence type="predicted"/>
<dbReference type="GO" id="GO:0006974">
    <property type="term" value="P:DNA damage response"/>
    <property type="evidence" value="ECO:0007669"/>
    <property type="project" value="TreeGrafter"/>
</dbReference>
<protein>
    <submittedName>
        <fullName evidence="1">Outer membrane protein</fullName>
    </submittedName>
</protein>
<reference evidence="1" key="1">
    <citation type="submission" date="2020-02" db="EMBL/GenBank/DDBJ databases">
        <authorList>
            <person name="Meier V. D."/>
        </authorList>
    </citation>
    <scope>NUCLEOTIDE SEQUENCE</scope>
    <source>
        <strain evidence="1">AVDCRST_MAG81</strain>
    </source>
</reference>
<gene>
    <name evidence="1" type="ORF">AVDCRST_MAG81-4770</name>
</gene>
<dbReference type="PANTHER" id="PTHR34387">
    <property type="entry name" value="SLR1258 PROTEIN"/>
    <property type="match status" value="1"/>
</dbReference>
<dbReference type="AlphaFoldDB" id="A0A6J4VYS8"/>
<dbReference type="EMBL" id="CADCWO010000230">
    <property type="protein sequence ID" value="CAA9588551.1"/>
    <property type="molecule type" value="Genomic_DNA"/>
</dbReference>
<evidence type="ECO:0000313" key="1">
    <source>
        <dbReference type="EMBL" id="CAA9588551.1"/>
    </source>
</evidence>
<sequence length="224" mass="23924">MLLSLSLVEPAFAQDKPLRTLSVTGRGIENVQTTIAQVRLGVEVQGKTAKEVQQTVAQRSAAVVALLKSRNVERLETTGINLNPSYQDNNGKPQVTGYIGSNIVSFRIATERAGTILDEAVKAGASRIEGVSFVATDQALNAAQQQALREAVQDAQIQARTILAVLKFTQREIVGIQVNGANPPPPIFRAELANKVLSQADQAPTPVIGGEQEVQASVTLQISY</sequence>
<dbReference type="InterPro" id="IPR007497">
    <property type="entry name" value="SIMPL/DUF541"/>
</dbReference>
<accession>A0A6J4VYS8</accession>
<dbReference type="Pfam" id="PF04402">
    <property type="entry name" value="SIMPL"/>
    <property type="match status" value="1"/>
</dbReference>